<dbReference type="EMBL" id="CP143787">
    <property type="protein sequence ID" value="WVN88129.1"/>
    <property type="molecule type" value="Genomic_DNA"/>
</dbReference>
<dbReference type="InterPro" id="IPR036356">
    <property type="entry name" value="ERp29_C_sf"/>
</dbReference>
<evidence type="ECO:0000313" key="12">
    <source>
        <dbReference type="EMBL" id="WVN88129.1"/>
    </source>
</evidence>
<gene>
    <name evidence="12" type="ORF">L203_103330</name>
</gene>
<sequence length="411" mass="44677">MRFSLSFTAVAVSVLSLVSASNVVDLDPANFDQYVGGDRGALVEFFAPWCGHCKNLAPTYEHLADAFPSDKVVIAKTDADGVGRDLGSRFGVTGFPTLKWFPAGSQEPVPYSGARDLETLAAFVSKQSGIKSSIKPPPPPAYTELDATNFDDIALDESKNVLVAFTAPWCGHCKTMKPTYEIVAKIFSSDPDVVIALMNADDADNRPIAARYDVSSYPTIKYFPKGSKDPIDYETGRAAEQFVDWINEHAGTHRTVSGLLSDTAGKVLTLDQLASGFFTGTSNERNKIIKKAKEAVVALDRHTRTTADYYVKAMENVLAKGEGWLTKEQARLAGLLASPSLAPTKLDELKIKINILSSFAAQKVSEAYESVEEMIEDTVDGIKQVPFNIKDGVEKFAEGVEQKAKKVKSEL</sequence>
<dbReference type="InterPro" id="IPR011679">
    <property type="entry name" value="ERp29_C"/>
</dbReference>
<dbReference type="GO" id="GO:0003756">
    <property type="term" value="F:protein disulfide isomerase activity"/>
    <property type="evidence" value="ECO:0007669"/>
    <property type="project" value="UniProtKB-EC"/>
</dbReference>
<organism evidence="12 13">
    <name type="scientific">Cryptococcus depauperatus CBS 7841</name>
    <dbReference type="NCBI Taxonomy" id="1295531"/>
    <lineage>
        <taxon>Eukaryota</taxon>
        <taxon>Fungi</taxon>
        <taxon>Dikarya</taxon>
        <taxon>Basidiomycota</taxon>
        <taxon>Agaricomycotina</taxon>
        <taxon>Tremellomycetes</taxon>
        <taxon>Tremellales</taxon>
        <taxon>Cryptococcaceae</taxon>
        <taxon>Cryptococcus</taxon>
    </lineage>
</organism>
<dbReference type="RefSeq" id="XP_066068829.1">
    <property type="nucleotide sequence ID" value="XM_066212732.1"/>
</dbReference>
<dbReference type="EC" id="5.3.4.1" evidence="3"/>
<evidence type="ECO:0000313" key="13">
    <source>
        <dbReference type="Proteomes" id="UP000094043"/>
    </source>
</evidence>
<dbReference type="KEGG" id="cdep:91087541"/>
<dbReference type="SUPFAM" id="SSF47933">
    <property type="entry name" value="ERP29 C domain-like"/>
    <property type="match status" value="1"/>
</dbReference>
<name>A0AAJ8JTM8_9TREE</name>
<evidence type="ECO:0000256" key="1">
    <source>
        <dbReference type="ARBA" id="ARBA00001182"/>
    </source>
</evidence>
<dbReference type="PROSITE" id="PS51352">
    <property type="entry name" value="THIOREDOXIN_2"/>
    <property type="match status" value="2"/>
</dbReference>
<dbReference type="SUPFAM" id="SSF52833">
    <property type="entry name" value="Thioredoxin-like"/>
    <property type="match status" value="2"/>
</dbReference>
<dbReference type="CDD" id="cd00238">
    <property type="entry name" value="ERp29c"/>
    <property type="match status" value="1"/>
</dbReference>
<evidence type="ECO:0000256" key="2">
    <source>
        <dbReference type="ARBA" id="ARBA00006347"/>
    </source>
</evidence>
<dbReference type="AlphaFoldDB" id="A0AAJ8JTM8"/>
<dbReference type="InterPro" id="IPR005788">
    <property type="entry name" value="PDI_thioredoxin-like_dom"/>
</dbReference>
<evidence type="ECO:0000259" key="11">
    <source>
        <dbReference type="PROSITE" id="PS51352"/>
    </source>
</evidence>
<dbReference type="InterPro" id="IPR051063">
    <property type="entry name" value="PDI"/>
</dbReference>
<evidence type="ECO:0000256" key="5">
    <source>
        <dbReference type="ARBA" id="ARBA00022737"/>
    </source>
</evidence>
<dbReference type="PRINTS" id="PR00421">
    <property type="entry name" value="THIOREDOXIN"/>
</dbReference>
<dbReference type="InterPro" id="IPR013766">
    <property type="entry name" value="Thioredoxin_domain"/>
</dbReference>
<comment type="similarity">
    <text evidence="2 9">Belongs to the protein disulfide isomerase family.</text>
</comment>
<dbReference type="PROSITE" id="PS00194">
    <property type="entry name" value="THIOREDOXIN_1"/>
    <property type="match status" value="2"/>
</dbReference>
<evidence type="ECO:0000256" key="10">
    <source>
        <dbReference type="SAM" id="SignalP"/>
    </source>
</evidence>
<keyword evidence="5" id="KW-0677">Repeat</keyword>
<dbReference type="Gene3D" id="3.40.30.10">
    <property type="entry name" value="Glutaredoxin"/>
    <property type="match status" value="2"/>
</dbReference>
<dbReference type="InterPro" id="IPR017937">
    <property type="entry name" value="Thioredoxin_CS"/>
</dbReference>
<accession>A0AAJ8JTM8</accession>
<dbReference type="GO" id="GO:0005783">
    <property type="term" value="C:endoplasmic reticulum"/>
    <property type="evidence" value="ECO:0007669"/>
    <property type="project" value="InterPro"/>
</dbReference>
<dbReference type="CDD" id="cd02998">
    <property type="entry name" value="PDI_a_ERp38"/>
    <property type="match status" value="2"/>
</dbReference>
<evidence type="ECO:0000256" key="4">
    <source>
        <dbReference type="ARBA" id="ARBA00022729"/>
    </source>
</evidence>
<feature type="signal peptide" evidence="10">
    <location>
        <begin position="1"/>
        <end position="20"/>
    </location>
</feature>
<keyword evidence="4 10" id="KW-0732">Signal</keyword>
<dbReference type="PANTHER" id="PTHR45672">
    <property type="entry name" value="PROTEIN DISULFIDE-ISOMERASE C17H9.14C-RELATED"/>
    <property type="match status" value="1"/>
</dbReference>
<dbReference type="GeneID" id="91087541"/>
<keyword evidence="13" id="KW-1185">Reference proteome</keyword>
<evidence type="ECO:0000256" key="8">
    <source>
        <dbReference type="ARBA" id="ARBA00023284"/>
    </source>
</evidence>
<dbReference type="Pfam" id="PF07749">
    <property type="entry name" value="ERp29"/>
    <property type="match status" value="1"/>
</dbReference>
<comment type="catalytic activity">
    <reaction evidence="1">
        <text>Catalyzes the rearrangement of -S-S- bonds in proteins.</text>
        <dbReference type="EC" id="5.3.4.1"/>
    </reaction>
</comment>
<reference evidence="12" key="3">
    <citation type="submission" date="2024-01" db="EMBL/GenBank/DDBJ databases">
        <authorList>
            <person name="Coelho M.A."/>
            <person name="David-Palma M."/>
            <person name="Shea T."/>
            <person name="Sun S."/>
            <person name="Cuomo C.A."/>
            <person name="Heitman J."/>
        </authorList>
    </citation>
    <scope>NUCLEOTIDE SEQUENCE</scope>
    <source>
        <strain evidence="12">CBS 7841</strain>
    </source>
</reference>
<dbReference type="Proteomes" id="UP000094043">
    <property type="component" value="Chromosome 4"/>
</dbReference>
<keyword evidence="8" id="KW-0676">Redox-active center</keyword>
<evidence type="ECO:0000256" key="9">
    <source>
        <dbReference type="RuleBase" id="RU004208"/>
    </source>
</evidence>
<dbReference type="InterPro" id="IPR036249">
    <property type="entry name" value="Thioredoxin-like_sf"/>
</dbReference>
<feature type="chain" id="PRO_5042528123" description="protein disulfide-isomerase" evidence="10">
    <location>
        <begin position="21"/>
        <end position="411"/>
    </location>
</feature>
<dbReference type="NCBIfam" id="TIGR01126">
    <property type="entry name" value="pdi_dom"/>
    <property type="match status" value="2"/>
</dbReference>
<keyword evidence="7" id="KW-0413">Isomerase</keyword>
<dbReference type="Gene3D" id="1.20.1150.12">
    <property type="entry name" value="Endoplasmic reticulum resident protein 29, C-terminal domain"/>
    <property type="match status" value="1"/>
</dbReference>
<proteinExistence type="inferred from homology"/>
<evidence type="ECO:0000256" key="3">
    <source>
        <dbReference type="ARBA" id="ARBA00012723"/>
    </source>
</evidence>
<dbReference type="Pfam" id="PF00085">
    <property type="entry name" value="Thioredoxin"/>
    <property type="match status" value="2"/>
</dbReference>
<dbReference type="GO" id="GO:0006457">
    <property type="term" value="P:protein folding"/>
    <property type="evidence" value="ECO:0007669"/>
    <property type="project" value="TreeGrafter"/>
</dbReference>
<reference evidence="12" key="2">
    <citation type="journal article" date="2022" name="Elife">
        <title>Obligate sexual reproduction of a homothallic fungus closely related to the Cryptococcus pathogenic species complex.</title>
        <authorList>
            <person name="Passer A.R."/>
            <person name="Clancey S.A."/>
            <person name="Shea T."/>
            <person name="David-Palma M."/>
            <person name="Averette A.F."/>
            <person name="Boekhout T."/>
            <person name="Porcel B.M."/>
            <person name="Nowrousian M."/>
            <person name="Cuomo C.A."/>
            <person name="Sun S."/>
            <person name="Heitman J."/>
            <person name="Coelho M.A."/>
        </authorList>
    </citation>
    <scope>NUCLEOTIDE SEQUENCE</scope>
    <source>
        <strain evidence="12">CBS 7841</strain>
    </source>
</reference>
<dbReference type="PANTHER" id="PTHR45672:SF11">
    <property type="entry name" value="PROTEIN DISULFIDE-ISOMERASE C17H9.14C"/>
    <property type="match status" value="1"/>
</dbReference>
<feature type="domain" description="Thioredoxin" evidence="11">
    <location>
        <begin position="131"/>
        <end position="251"/>
    </location>
</feature>
<feature type="domain" description="Thioredoxin" evidence="11">
    <location>
        <begin position="12"/>
        <end position="129"/>
    </location>
</feature>
<protein>
    <recommendedName>
        <fullName evidence="3">protein disulfide-isomerase</fullName>
        <ecNumber evidence="3">5.3.4.1</ecNumber>
    </recommendedName>
</protein>
<reference evidence="12" key="1">
    <citation type="submission" date="2016-06" db="EMBL/GenBank/DDBJ databases">
        <authorList>
            <person name="Cuomo C."/>
            <person name="Litvintseva A."/>
            <person name="Heitman J."/>
            <person name="Chen Y."/>
            <person name="Sun S."/>
            <person name="Springer D."/>
            <person name="Dromer F."/>
            <person name="Young S."/>
            <person name="Zeng Q."/>
            <person name="Chapman S."/>
            <person name="Gujja S."/>
            <person name="Saif S."/>
            <person name="Birren B."/>
        </authorList>
    </citation>
    <scope>NUCLEOTIDE SEQUENCE</scope>
    <source>
        <strain evidence="12">CBS 7841</strain>
    </source>
</reference>
<evidence type="ECO:0000256" key="6">
    <source>
        <dbReference type="ARBA" id="ARBA00023157"/>
    </source>
</evidence>
<keyword evidence="6" id="KW-1015">Disulfide bond</keyword>
<evidence type="ECO:0000256" key="7">
    <source>
        <dbReference type="ARBA" id="ARBA00023235"/>
    </source>
</evidence>